<dbReference type="AlphaFoldDB" id="A0A2A9CNP1"/>
<dbReference type="RefSeq" id="WP_098459369.1">
    <property type="nucleotide sequence ID" value="NZ_PDJC01000001.1"/>
</dbReference>
<accession>A0A2A9CNP1</accession>
<evidence type="ECO:0000313" key="7">
    <source>
        <dbReference type="Proteomes" id="UP000226079"/>
    </source>
</evidence>
<evidence type="ECO:0000256" key="3">
    <source>
        <dbReference type="ARBA" id="ARBA00023125"/>
    </source>
</evidence>
<keyword evidence="3" id="KW-0238">DNA-binding</keyword>
<evidence type="ECO:0000259" key="5">
    <source>
        <dbReference type="PROSITE" id="PS50932"/>
    </source>
</evidence>
<dbReference type="CDD" id="cd06267">
    <property type="entry name" value="PBP1_LacI_sugar_binding-like"/>
    <property type="match status" value="1"/>
</dbReference>
<dbReference type="SUPFAM" id="SSF47413">
    <property type="entry name" value="lambda repressor-like DNA-binding domains"/>
    <property type="match status" value="1"/>
</dbReference>
<dbReference type="EMBL" id="PDJC01000001">
    <property type="protein sequence ID" value="PFG15766.1"/>
    <property type="molecule type" value="Genomic_DNA"/>
</dbReference>
<dbReference type="GO" id="GO:0003700">
    <property type="term" value="F:DNA-binding transcription factor activity"/>
    <property type="evidence" value="ECO:0007669"/>
    <property type="project" value="TreeGrafter"/>
</dbReference>
<dbReference type="PRINTS" id="PR00036">
    <property type="entry name" value="HTHLACI"/>
</dbReference>
<dbReference type="SMART" id="SM00354">
    <property type="entry name" value="HTH_LACI"/>
    <property type="match status" value="1"/>
</dbReference>
<dbReference type="CDD" id="cd01392">
    <property type="entry name" value="HTH_LacI"/>
    <property type="match status" value="1"/>
</dbReference>
<dbReference type="Pfam" id="PF00532">
    <property type="entry name" value="Peripla_BP_1"/>
    <property type="match status" value="1"/>
</dbReference>
<dbReference type="Pfam" id="PF00356">
    <property type="entry name" value="LacI"/>
    <property type="match status" value="1"/>
</dbReference>
<dbReference type="PANTHER" id="PTHR30146">
    <property type="entry name" value="LACI-RELATED TRANSCRIPTIONAL REPRESSOR"/>
    <property type="match status" value="1"/>
</dbReference>
<dbReference type="SUPFAM" id="SSF53822">
    <property type="entry name" value="Periplasmic binding protein-like I"/>
    <property type="match status" value="1"/>
</dbReference>
<dbReference type="Gene3D" id="1.10.260.40">
    <property type="entry name" value="lambda repressor-like DNA-binding domains"/>
    <property type="match status" value="1"/>
</dbReference>
<dbReference type="InterPro" id="IPR001761">
    <property type="entry name" value="Peripla_BP/Lac1_sug-bd_dom"/>
</dbReference>
<name>A0A2A9CNP1_9ACTN</name>
<evidence type="ECO:0000256" key="1">
    <source>
        <dbReference type="ARBA" id="ARBA00022491"/>
    </source>
</evidence>
<dbReference type="Gene3D" id="3.40.50.2300">
    <property type="match status" value="2"/>
</dbReference>
<gene>
    <name evidence="6" type="ORF">ATK74_0286</name>
</gene>
<dbReference type="InterPro" id="IPR010982">
    <property type="entry name" value="Lambda_DNA-bd_dom_sf"/>
</dbReference>
<protein>
    <submittedName>
        <fullName evidence="6">LacI family transcriptional regulator</fullName>
    </submittedName>
</protein>
<dbReference type="InterPro" id="IPR000843">
    <property type="entry name" value="HTH_LacI"/>
</dbReference>
<comment type="caution">
    <text evidence="6">The sequence shown here is derived from an EMBL/GenBank/DDBJ whole genome shotgun (WGS) entry which is preliminary data.</text>
</comment>
<dbReference type="InterPro" id="IPR028082">
    <property type="entry name" value="Peripla_BP_I"/>
</dbReference>
<keyword evidence="7" id="KW-1185">Reference proteome</keyword>
<dbReference type="PANTHER" id="PTHR30146:SF148">
    <property type="entry name" value="HTH-TYPE TRANSCRIPTIONAL REPRESSOR PURR-RELATED"/>
    <property type="match status" value="1"/>
</dbReference>
<dbReference type="OrthoDB" id="3258243at2"/>
<feature type="domain" description="HTH lacI-type" evidence="5">
    <location>
        <begin position="2"/>
        <end position="55"/>
    </location>
</feature>
<dbReference type="GO" id="GO:0000976">
    <property type="term" value="F:transcription cis-regulatory region binding"/>
    <property type="evidence" value="ECO:0007669"/>
    <property type="project" value="TreeGrafter"/>
</dbReference>
<evidence type="ECO:0000256" key="2">
    <source>
        <dbReference type="ARBA" id="ARBA00023015"/>
    </source>
</evidence>
<evidence type="ECO:0000313" key="6">
    <source>
        <dbReference type="EMBL" id="PFG15766.1"/>
    </source>
</evidence>
<dbReference type="Proteomes" id="UP000226079">
    <property type="component" value="Unassembled WGS sequence"/>
</dbReference>
<evidence type="ECO:0000256" key="4">
    <source>
        <dbReference type="ARBA" id="ARBA00023163"/>
    </source>
</evidence>
<proteinExistence type="predicted"/>
<keyword evidence="4" id="KW-0804">Transcription</keyword>
<keyword evidence="1" id="KW-0678">Repressor</keyword>
<sequence length="331" mass="34943">MVTIYDVADRAGVSAATVSRVFNGIKVTPERAAAVHRAAAELGFVPNRNARRLRTSSSEIIAMLIPDIENPFFTAMARGVEDVARSAGYSVMLGNTDEEAEREQDYLRVAVSDPVAGIILVPASPQSQLDLAVERGVPLVCVDRRAPGRAADSVVADNVSGGALATRLLVEQGHRRIACISGPVGVDTADERVDGWAKEYLTRNGEPPAAELLVRSSFTVSGGASAARQLMSLPHPPEAILAASNKLATGVIRELSEAGLLPPQIGVASLGGLPLVLLPPEVIQVHLPARELGTTATEMLLERIRGLATPPRETVVPIDSATQQPSDLERV</sequence>
<organism evidence="6 7">
    <name type="scientific">Propionicimonas paludicola</name>
    <dbReference type="NCBI Taxonomy" id="185243"/>
    <lineage>
        <taxon>Bacteria</taxon>
        <taxon>Bacillati</taxon>
        <taxon>Actinomycetota</taxon>
        <taxon>Actinomycetes</taxon>
        <taxon>Propionibacteriales</taxon>
        <taxon>Nocardioidaceae</taxon>
        <taxon>Propionicimonas</taxon>
    </lineage>
</organism>
<reference evidence="6 7" key="1">
    <citation type="submission" date="2017-10" db="EMBL/GenBank/DDBJ databases">
        <title>Sequencing the genomes of 1000 actinobacteria strains.</title>
        <authorList>
            <person name="Klenk H.-P."/>
        </authorList>
    </citation>
    <scope>NUCLEOTIDE SEQUENCE [LARGE SCALE GENOMIC DNA]</scope>
    <source>
        <strain evidence="6 7">DSM 15597</strain>
    </source>
</reference>
<keyword evidence="2" id="KW-0805">Transcription regulation</keyword>
<dbReference type="PROSITE" id="PS50932">
    <property type="entry name" value="HTH_LACI_2"/>
    <property type="match status" value="1"/>
</dbReference>